<name>A0A7W9GQL8_9ACTN</name>
<dbReference type="PANTHER" id="PTHR42916">
    <property type="entry name" value="2-SUCCINYL-5-ENOLPYRUVYL-6-HYDROXY-3-CYCLOHEXENE-1-CARBOXYLATE SYNTHASE"/>
    <property type="match status" value="1"/>
</dbReference>
<feature type="domain" description="Thiamine pyrophosphate enzyme TPP-binding" evidence="7">
    <location>
        <begin position="402"/>
        <end position="526"/>
    </location>
</feature>
<dbReference type="GO" id="GO:0030145">
    <property type="term" value="F:manganese ion binding"/>
    <property type="evidence" value="ECO:0007669"/>
    <property type="project" value="UniProtKB-UniRule"/>
</dbReference>
<evidence type="ECO:0000256" key="5">
    <source>
        <dbReference type="ARBA" id="ARBA00023211"/>
    </source>
</evidence>
<comment type="caution">
    <text evidence="9">The sequence shown here is derived from an EMBL/GenBank/DDBJ whole genome shotgun (WGS) entry which is preliminary data.</text>
</comment>
<dbReference type="GO" id="GO:0070204">
    <property type="term" value="F:2-succinyl-5-enolpyruvyl-6-hydroxy-3-cyclohexene-1-carboxylic-acid synthase activity"/>
    <property type="evidence" value="ECO:0007669"/>
    <property type="project" value="UniProtKB-UniRule"/>
</dbReference>
<comment type="pathway">
    <text evidence="6">Quinol/quinone metabolism; 1,4-dihydroxy-2-naphthoate biosynthesis; 1,4-dihydroxy-2-naphthoate from chorismate: step 2/7.</text>
</comment>
<reference evidence="9 10" key="1">
    <citation type="submission" date="2020-08" db="EMBL/GenBank/DDBJ databases">
        <title>Sequencing the genomes of 1000 actinobacteria strains.</title>
        <authorList>
            <person name="Klenk H.-P."/>
        </authorList>
    </citation>
    <scope>NUCLEOTIDE SEQUENCE [LARGE SCALE GENOMIC DNA]</scope>
    <source>
        <strain evidence="9 10">DSM 102122</strain>
    </source>
</reference>
<evidence type="ECO:0000256" key="2">
    <source>
        <dbReference type="ARBA" id="ARBA00022723"/>
    </source>
</evidence>
<dbReference type="UniPathway" id="UPA00079"/>
<keyword evidence="5 6" id="KW-0464">Manganese</keyword>
<dbReference type="PANTHER" id="PTHR42916:SF1">
    <property type="entry name" value="PROTEIN PHYLLO, CHLOROPLASTIC"/>
    <property type="match status" value="1"/>
</dbReference>
<comment type="pathway">
    <text evidence="6">Quinol/quinone metabolism; menaquinone biosynthesis.</text>
</comment>
<evidence type="ECO:0000256" key="6">
    <source>
        <dbReference type="HAMAP-Rule" id="MF_01659"/>
    </source>
</evidence>
<comment type="cofactor">
    <cofactor evidence="6">
        <name>Mg(2+)</name>
        <dbReference type="ChEBI" id="CHEBI:18420"/>
    </cofactor>
    <cofactor evidence="6">
        <name>Mn(2+)</name>
        <dbReference type="ChEBI" id="CHEBI:29035"/>
    </cofactor>
</comment>
<dbReference type="InterPro" id="IPR011766">
    <property type="entry name" value="TPP_enzyme_TPP-bd"/>
</dbReference>
<dbReference type="Pfam" id="PF02775">
    <property type="entry name" value="TPP_enzyme_C"/>
    <property type="match status" value="1"/>
</dbReference>
<dbReference type="EMBL" id="JACHMM010000001">
    <property type="protein sequence ID" value="MBB5788049.1"/>
    <property type="molecule type" value="Genomic_DNA"/>
</dbReference>
<dbReference type="SUPFAM" id="SSF52518">
    <property type="entry name" value="Thiamin diphosphate-binding fold (THDP-binding)"/>
    <property type="match status" value="2"/>
</dbReference>
<dbReference type="GO" id="GO:0030976">
    <property type="term" value="F:thiamine pyrophosphate binding"/>
    <property type="evidence" value="ECO:0007669"/>
    <property type="project" value="UniProtKB-UniRule"/>
</dbReference>
<dbReference type="Pfam" id="PF02776">
    <property type="entry name" value="TPP_enzyme_N"/>
    <property type="match status" value="1"/>
</dbReference>
<dbReference type="CDD" id="cd07037">
    <property type="entry name" value="TPP_PYR_MenD"/>
    <property type="match status" value="1"/>
</dbReference>
<dbReference type="InterPro" id="IPR029061">
    <property type="entry name" value="THDP-binding"/>
</dbReference>
<keyword evidence="2 6" id="KW-0479">Metal-binding</keyword>
<comment type="function">
    <text evidence="6">Catalyzes the thiamine diphosphate-dependent decarboxylation of 2-oxoglutarate and the subsequent addition of the resulting succinic semialdehyde-thiamine pyrophosphate anion to isochorismate to yield 2-succinyl-5-enolpyruvyl-6-hydroxy-3-cyclohexene-1-carboxylate (SEPHCHC).</text>
</comment>
<comment type="cofactor">
    <cofactor evidence="6">
        <name>thiamine diphosphate</name>
        <dbReference type="ChEBI" id="CHEBI:58937"/>
    </cofactor>
    <text evidence="6">Binds 1 thiamine pyrophosphate per subunit.</text>
</comment>
<dbReference type="InterPro" id="IPR004433">
    <property type="entry name" value="MenaQ_synth_MenD"/>
</dbReference>
<gene>
    <name evidence="6" type="primary">menD</name>
    <name evidence="9" type="ORF">HD601_002624</name>
</gene>
<dbReference type="Gene3D" id="3.40.50.970">
    <property type="match status" value="2"/>
</dbReference>
<accession>A0A7W9GQL8</accession>
<dbReference type="AlphaFoldDB" id="A0A7W9GQL8"/>
<dbReference type="CDD" id="cd02009">
    <property type="entry name" value="TPP_SHCHC_synthase"/>
    <property type="match status" value="1"/>
</dbReference>
<keyword evidence="6" id="KW-0474">Menaquinone biosynthesis</keyword>
<evidence type="ECO:0000256" key="4">
    <source>
        <dbReference type="ARBA" id="ARBA00023052"/>
    </source>
</evidence>
<dbReference type="GO" id="GO:0009234">
    <property type="term" value="P:menaquinone biosynthetic process"/>
    <property type="evidence" value="ECO:0007669"/>
    <property type="project" value="UniProtKB-UniRule"/>
</dbReference>
<protein>
    <recommendedName>
        <fullName evidence="6">2-succinyl-5-enolpyruvyl-6-hydroxy-3-cyclohexene-1-carboxylate synthase</fullName>
        <shortName evidence="6">SEPHCHC synthase</shortName>
        <ecNumber evidence="6">2.2.1.9</ecNumber>
    </recommendedName>
    <alternativeName>
        <fullName evidence="6">Menaquinone biosynthesis protein MenD</fullName>
    </alternativeName>
</protein>
<evidence type="ECO:0000259" key="7">
    <source>
        <dbReference type="Pfam" id="PF02775"/>
    </source>
</evidence>
<proteinExistence type="inferred from homology"/>
<evidence type="ECO:0000259" key="8">
    <source>
        <dbReference type="Pfam" id="PF02776"/>
    </source>
</evidence>
<dbReference type="PIRSF" id="PIRSF004983">
    <property type="entry name" value="MenD"/>
    <property type="match status" value="1"/>
</dbReference>
<evidence type="ECO:0000256" key="3">
    <source>
        <dbReference type="ARBA" id="ARBA00022842"/>
    </source>
</evidence>
<comment type="similarity">
    <text evidence="6">Belongs to the TPP enzyme family. MenD subfamily.</text>
</comment>
<evidence type="ECO:0000313" key="10">
    <source>
        <dbReference type="Proteomes" id="UP000542813"/>
    </source>
</evidence>
<dbReference type="UniPathway" id="UPA01057">
    <property type="reaction ID" value="UER00164"/>
</dbReference>
<sequence>MNPSTSAARTVVAELVRRGVRHVVLAPGSRSAPLAHALATASARGDLRLHVRIDERVAAFTALGLARVAGPVAVVTTSGTAAANLHPAVLEASHSGAPLLLLTADRPHEVRGTGANQTTDQVRLFGSAVRFFADVPAPYGRPGEEADLRALLTRALAAAAGTRSGDPGPVHLDLAFREPLVPDGDADWPPPGDGAPDVVDAVTEPAPVLLGPGPRTVVVAGDGAGVAARVYAEAAGVPLLAEPSSGTRAGANAVGPYRLLLDQPSLGGRIERVVVFGHATLSRQVSALLVRDGVEVVAVAGRIPDWLDPGSRAARVVSAVAASEPGDGEWLASWQRAAKAAQDAVDDVLATGPASGPAVAALVWAARRPGESLVIGSSNPIRDADLAAAPPVGDGAAGADGRVLANRGLAGIDGTLSTAAGVALASGAPVRVLVGDLTFLHDVGGLLVGPLEDRPDLQIVVVNDDGGGIFALLEHGDPDHAERFERVFGTPHGADLAALCAGYGVAHRRVDDLASLREALAEPVAGRSVLEVPVARADLRQLHGRIREAVTTALG</sequence>
<evidence type="ECO:0000313" key="9">
    <source>
        <dbReference type="EMBL" id="MBB5788049.1"/>
    </source>
</evidence>
<dbReference type="NCBIfam" id="TIGR00173">
    <property type="entry name" value="menD"/>
    <property type="match status" value="1"/>
</dbReference>
<organism evidence="9 10">
    <name type="scientific">Jiangella mangrovi</name>
    <dbReference type="NCBI Taxonomy" id="1524084"/>
    <lineage>
        <taxon>Bacteria</taxon>
        <taxon>Bacillati</taxon>
        <taxon>Actinomycetota</taxon>
        <taxon>Actinomycetes</taxon>
        <taxon>Jiangellales</taxon>
        <taxon>Jiangellaceae</taxon>
        <taxon>Jiangella</taxon>
    </lineage>
</organism>
<dbReference type="HAMAP" id="MF_01659">
    <property type="entry name" value="MenD"/>
    <property type="match status" value="1"/>
</dbReference>
<feature type="domain" description="Thiamine pyrophosphate enzyme N-terminal TPP-binding" evidence="8">
    <location>
        <begin position="7"/>
        <end position="123"/>
    </location>
</feature>
<keyword evidence="10" id="KW-1185">Reference proteome</keyword>
<evidence type="ECO:0000256" key="1">
    <source>
        <dbReference type="ARBA" id="ARBA00022679"/>
    </source>
</evidence>
<dbReference type="InterPro" id="IPR012001">
    <property type="entry name" value="Thiamin_PyroP_enz_TPP-bd_dom"/>
</dbReference>
<dbReference type="EC" id="2.2.1.9" evidence="6"/>
<dbReference type="Proteomes" id="UP000542813">
    <property type="component" value="Unassembled WGS sequence"/>
</dbReference>
<keyword evidence="4 6" id="KW-0786">Thiamine pyrophosphate</keyword>
<comment type="catalytic activity">
    <reaction evidence="6">
        <text>isochorismate + 2-oxoglutarate + H(+) = 5-enolpyruvoyl-6-hydroxy-2-succinyl-cyclohex-3-ene-1-carboxylate + CO2</text>
        <dbReference type="Rhea" id="RHEA:25593"/>
        <dbReference type="ChEBI" id="CHEBI:15378"/>
        <dbReference type="ChEBI" id="CHEBI:16526"/>
        <dbReference type="ChEBI" id="CHEBI:16810"/>
        <dbReference type="ChEBI" id="CHEBI:29780"/>
        <dbReference type="ChEBI" id="CHEBI:58818"/>
        <dbReference type="EC" id="2.2.1.9"/>
    </reaction>
</comment>
<dbReference type="RefSeq" id="WP_184822505.1">
    <property type="nucleotide sequence ID" value="NZ_JACHMM010000001.1"/>
</dbReference>
<keyword evidence="1 6" id="KW-0808">Transferase</keyword>
<keyword evidence="3 6" id="KW-0460">Magnesium</keyword>
<dbReference type="Gene3D" id="3.40.50.1220">
    <property type="entry name" value="TPP-binding domain"/>
    <property type="match status" value="1"/>
</dbReference>
<dbReference type="GO" id="GO:0000287">
    <property type="term" value="F:magnesium ion binding"/>
    <property type="evidence" value="ECO:0007669"/>
    <property type="project" value="UniProtKB-UniRule"/>
</dbReference>
<comment type="subunit">
    <text evidence="6">Homodimer.</text>
</comment>